<keyword evidence="6" id="KW-1185">Reference proteome</keyword>
<name>A0A2K1DXV3_9FLAO</name>
<dbReference type="Proteomes" id="UP000236641">
    <property type="component" value="Unassembled WGS sequence"/>
</dbReference>
<dbReference type="SUPFAM" id="SSF116734">
    <property type="entry name" value="DNA methylase specificity domain"/>
    <property type="match status" value="1"/>
</dbReference>
<keyword evidence="2" id="KW-0680">Restriction system</keyword>
<dbReference type="PANTHER" id="PTHR30408:SF12">
    <property type="entry name" value="TYPE I RESTRICTION ENZYME MJAVIII SPECIFICITY SUBUNIT"/>
    <property type="match status" value="1"/>
</dbReference>
<evidence type="ECO:0000313" key="5">
    <source>
        <dbReference type="EMBL" id="PNQ72858.1"/>
    </source>
</evidence>
<dbReference type="CDD" id="cd16961">
    <property type="entry name" value="RMtype1_S_TRD-CR_like"/>
    <property type="match status" value="1"/>
</dbReference>
<gene>
    <name evidence="5" type="ORF">C1T31_10155</name>
</gene>
<proteinExistence type="inferred from homology"/>
<protein>
    <recommendedName>
        <fullName evidence="4">Type I restriction modification DNA specificity domain-containing protein</fullName>
    </recommendedName>
</protein>
<dbReference type="GO" id="GO:0009307">
    <property type="term" value="P:DNA restriction-modification system"/>
    <property type="evidence" value="ECO:0007669"/>
    <property type="project" value="UniProtKB-KW"/>
</dbReference>
<evidence type="ECO:0000256" key="2">
    <source>
        <dbReference type="ARBA" id="ARBA00022747"/>
    </source>
</evidence>
<keyword evidence="3" id="KW-0238">DNA-binding</keyword>
<dbReference type="EMBL" id="POWF01000006">
    <property type="protein sequence ID" value="PNQ72858.1"/>
    <property type="molecule type" value="Genomic_DNA"/>
</dbReference>
<dbReference type="InterPro" id="IPR052021">
    <property type="entry name" value="Type-I_RS_S_subunit"/>
</dbReference>
<accession>A0A2K1DXV3</accession>
<dbReference type="AlphaFoldDB" id="A0A2K1DXV3"/>
<dbReference type="Gene3D" id="3.90.220.20">
    <property type="entry name" value="DNA methylase specificity domains"/>
    <property type="match status" value="1"/>
</dbReference>
<evidence type="ECO:0000256" key="1">
    <source>
        <dbReference type="ARBA" id="ARBA00010923"/>
    </source>
</evidence>
<dbReference type="Pfam" id="PF01420">
    <property type="entry name" value="Methylase_S"/>
    <property type="match status" value="1"/>
</dbReference>
<organism evidence="5 6">
    <name type="scientific">Hanstruepera neustonica</name>
    <dbReference type="NCBI Taxonomy" id="1445657"/>
    <lineage>
        <taxon>Bacteria</taxon>
        <taxon>Pseudomonadati</taxon>
        <taxon>Bacteroidota</taxon>
        <taxon>Flavobacteriia</taxon>
        <taxon>Flavobacteriales</taxon>
        <taxon>Flavobacteriaceae</taxon>
        <taxon>Hanstruepera</taxon>
    </lineage>
</organism>
<dbReference type="PANTHER" id="PTHR30408">
    <property type="entry name" value="TYPE-1 RESTRICTION ENZYME ECOKI SPECIFICITY PROTEIN"/>
    <property type="match status" value="1"/>
</dbReference>
<dbReference type="GO" id="GO:0003677">
    <property type="term" value="F:DNA binding"/>
    <property type="evidence" value="ECO:0007669"/>
    <property type="project" value="UniProtKB-KW"/>
</dbReference>
<evidence type="ECO:0000259" key="4">
    <source>
        <dbReference type="Pfam" id="PF01420"/>
    </source>
</evidence>
<evidence type="ECO:0000256" key="3">
    <source>
        <dbReference type="ARBA" id="ARBA00023125"/>
    </source>
</evidence>
<evidence type="ECO:0000313" key="6">
    <source>
        <dbReference type="Proteomes" id="UP000236641"/>
    </source>
</evidence>
<dbReference type="InterPro" id="IPR044946">
    <property type="entry name" value="Restrct_endonuc_typeI_TRD_sf"/>
</dbReference>
<comment type="similarity">
    <text evidence="1">Belongs to the type-I restriction system S methylase family.</text>
</comment>
<comment type="caution">
    <text evidence="5">The sequence shown here is derived from an EMBL/GenBank/DDBJ whole genome shotgun (WGS) entry which is preliminary data.</text>
</comment>
<dbReference type="InterPro" id="IPR000055">
    <property type="entry name" value="Restrct_endonuc_typeI_TRD"/>
</dbReference>
<feature type="domain" description="Type I restriction modification DNA specificity" evidence="4">
    <location>
        <begin position="4"/>
        <end position="155"/>
    </location>
</feature>
<dbReference type="OrthoDB" id="1002506at2"/>
<reference evidence="5 6" key="1">
    <citation type="submission" date="2018-01" db="EMBL/GenBank/DDBJ databases">
        <title>The draft genome of Hanstruepera neustonica JCM19743.</title>
        <authorList>
            <person name="He R.-H."/>
            <person name="Du Z.-J."/>
        </authorList>
    </citation>
    <scope>NUCLEOTIDE SEQUENCE [LARGE SCALE GENOMIC DNA]</scope>
    <source>
        <strain evidence="5 6">JCM19743</strain>
    </source>
</reference>
<dbReference type="RefSeq" id="WP_103052384.1">
    <property type="nucleotide sequence ID" value="NZ_POWF01000006.1"/>
</dbReference>
<sequence length="187" mass="21383">MKLKIRNICQISTGVYVKTERVGDVYYLQARDFNTYNELDPLLKPEVFSYNINEKHYLGKGDVIIAAKGSNHFAFTYNNEVQPAVASSMFIVLRQFDQNKVIPGFISWFINHPQTQTLLEHSHKGSGIPSISKSIIGDLEINLPSLKEQELILSIDRLKINEAQLNQEIAILKNQVLNEQLLRLIQK</sequence>